<dbReference type="PANTHER" id="PTHR44196">
    <property type="entry name" value="DEHYDROGENASE/REDUCTASE SDR FAMILY MEMBER 7B"/>
    <property type="match status" value="1"/>
</dbReference>
<name>A0A382P2K2_9ZZZZ</name>
<dbReference type="PRINTS" id="PR00081">
    <property type="entry name" value="GDHRDH"/>
</dbReference>
<dbReference type="EMBL" id="UINC01104468">
    <property type="protein sequence ID" value="SVC67634.1"/>
    <property type="molecule type" value="Genomic_DNA"/>
</dbReference>
<dbReference type="PANTHER" id="PTHR44196:SF1">
    <property type="entry name" value="DEHYDROGENASE_REDUCTASE SDR FAMILY MEMBER 7B"/>
    <property type="match status" value="1"/>
</dbReference>
<dbReference type="SUPFAM" id="SSF51735">
    <property type="entry name" value="NAD(P)-binding Rossmann-fold domains"/>
    <property type="match status" value="1"/>
</dbReference>
<gene>
    <name evidence="3" type="ORF">METZ01_LOCUS320488</name>
</gene>
<comment type="similarity">
    <text evidence="1">Belongs to the short-chain dehydrogenases/reductases (SDR) family.</text>
</comment>
<feature type="non-terminal residue" evidence="3">
    <location>
        <position position="142"/>
    </location>
</feature>
<proteinExistence type="inferred from homology"/>
<dbReference type="InterPro" id="IPR002347">
    <property type="entry name" value="SDR_fam"/>
</dbReference>
<evidence type="ECO:0000256" key="2">
    <source>
        <dbReference type="ARBA" id="ARBA00023002"/>
    </source>
</evidence>
<dbReference type="AlphaFoldDB" id="A0A382P2K2"/>
<protein>
    <submittedName>
        <fullName evidence="3">Uncharacterized protein</fullName>
    </submittedName>
</protein>
<dbReference type="Pfam" id="PF00106">
    <property type="entry name" value="adh_short"/>
    <property type="match status" value="1"/>
</dbReference>
<reference evidence="3" key="1">
    <citation type="submission" date="2018-05" db="EMBL/GenBank/DDBJ databases">
        <authorList>
            <person name="Lanie J.A."/>
            <person name="Ng W.-L."/>
            <person name="Kazmierczak K.M."/>
            <person name="Andrzejewski T.M."/>
            <person name="Davidsen T.M."/>
            <person name="Wayne K.J."/>
            <person name="Tettelin H."/>
            <person name="Glass J.I."/>
            <person name="Rusch D."/>
            <person name="Podicherti R."/>
            <person name="Tsui H.-C.T."/>
            <person name="Winkler M.E."/>
        </authorList>
    </citation>
    <scope>NUCLEOTIDE SEQUENCE</scope>
</reference>
<evidence type="ECO:0000313" key="3">
    <source>
        <dbReference type="EMBL" id="SVC67634.1"/>
    </source>
</evidence>
<dbReference type="Gene3D" id="3.40.50.720">
    <property type="entry name" value="NAD(P)-binding Rossmann-like Domain"/>
    <property type="match status" value="1"/>
</dbReference>
<evidence type="ECO:0000256" key="1">
    <source>
        <dbReference type="ARBA" id="ARBA00006484"/>
    </source>
</evidence>
<dbReference type="CDD" id="cd05233">
    <property type="entry name" value="SDR_c"/>
    <property type="match status" value="1"/>
</dbReference>
<accession>A0A382P2K2</accession>
<dbReference type="InterPro" id="IPR036291">
    <property type="entry name" value="NAD(P)-bd_dom_sf"/>
</dbReference>
<dbReference type="GO" id="GO:0016020">
    <property type="term" value="C:membrane"/>
    <property type="evidence" value="ECO:0007669"/>
    <property type="project" value="TreeGrafter"/>
</dbReference>
<dbReference type="GO" id="GO:0016491">
    <property type="term" value="F:oxidoreductase activity"/>
    <property type="evidence" value="ECO:0007669"/>
    <property type="project" value="UniProtKB-KW"/>
</dbReference>
<keyword evidence="2" id="KW-0560">Oxidoreductase</keyword>
<sequence length="142" mass="14995">MANKLDGDVAIVTGGNSGIGEATAHLFAKEGAKVAILARREKEGKEVESAIKASGGEATFFQCDVAERGQVDEVVENVVSTYGKISVLFNNAGGGDKGNFPDETDEGWDRVIAVNLNGTFYVCRAAWSHLIESGNGRIVNMS</sequence>
<organism evidence="3">
    <name type="scientific">marine metagenome</name>
    <dbReference type="NCBI Taxonomy" id="408172"/>
    <lineage>
        <taxon>unclassified sequences</taxon>
        <taxon>metagenomes</taxon>
        <taxon>ecological metagenomes</taxon>
    </lineage>
</organism>